<proteinExistence type="inferred from homology"/>
<dbReference type="PANTHER" id="PTHR43684:SF4">
    <property type="entry name" value="ENOYL-COA HYDRATASE_ISOMERASE FAMILY PROTEIN (AFU_ORTHOLOGUE AFUA_1G01890)"/>
    <property type="match status" value="1"/>
</dbReference>
<keyword evidence="2" id="KW-0456">Lyase</keyword>
<evidence type="ECO:0000313" key="2">
    <source>
        <dbReference type="EMBL" id="RZO03843.1"/>
    </source>
</evidence>
<comment type="similarity">
    <text evidence="1">Belongs to the enoyl-CoA hydratase/isomerase family.</text>
</comment>
<dbReference type="InterPro" id="IPR001753">
    <property type="entry name" value="Enoyl-CoA_hydra/iso"/>
</dbReference>
<dbReference type="NCBIfam" id="NF006109">
    <property type="entry name" value="PRK08260.1"/>
    <property type="match status" value="1"/>
</dbReference>
<dbReference type="InterPro" id="IPR051053">
    <property type="entry name" value="ECH/Chromodomain_protein"/>
</dbReference>
<reference evidence="2 3" key="1">
    <citation type="submission" date="2019-02" db="EMBL/GenBank/DDBJ databases">
        <title>Prokaryotic population dynamics and viral predation in marine succession experiment using metagenomics: the confinement effect.</title>
        <authorList>
            <person name="Haro-Moreno J.M."/>
            <person name="Rodriguez-Valera F."/>
            <person name="Lopez-Perez M."/>
        </authorList>
    </citation>
    <scope>NUCLEOTIDE SEQUENCE [LARGE SCALE GENOMIC DNA]</scope>
    <source>
        <strain evidence="2">MED-G169</strain>
    </source>
</reference>
<sequence length="293" mass="32607">MNYSTIKYEVEDSIALITLSRPEKLNSFTIEMSNELIDAFEKGSEDDDVGAIIVTGAERAFCAGMDLDPNLDNVFGLDETIKPTLDDMREKISDPKIHHGVRDAGGKVVLSIYECKKPVIAAINGAAVGIGATMTCAMDIRFVSTKAKLGFVFNKIGITPEACSSWFLPKLVGFQTALEWCYTGEILLPETLLRERFAKEICEPEELLTRAKEFAQKLVQHSQVSMALTRQMLYRNSALDHPLKAHEIDSLSIFYASLGAGKEGVKSFLEKRAPEFTDKASTDMPDFYPWWSD</sequence>
<dbReference type="AlphaFoldDB" id="A0A520LJS5"/>
<dbReference type="Proteomes" id="UP000318148">
    <property type="component" value="Unassembled WGS sequence"/>
</dbReference>
<dbReference type="EC" id="4.2.1.17" evidence="2"/>
<accession>A0A520LJS5</accession>
<dbReference type="EMBL" id="SHBO01000061">
    <property type="protein sequence ID" value="RZO03843.1"/>
    <property type="molecule type" value="Genomic_DNA"/>
</dbReference>
<dbReference type="GO" id="GO:0004300">
    <property type="term" value="F:enoyl-CoA hydratase activity"/>
    <property type="evidence" value="ECO:0007669"/>
    <property type="project" value="UniProtKB-EC"/>
</dbReference>
<dbReference type="Pfam" id="PF00378">
    <property type="entry name" value="ECH_1"/>
    <property type="match status" value="2"/>
</dbReference>
<dbReference type="SUPFAM" id="SSF52096">
    <property type="entry name" value="ClpP/crotonase"/>
    <property type="match status" value="1"/>
</dbReference>
<name>A0A520LJS5_9GAMM</name>
<evidence type="ECO:0000313" key="3">
    <source>
        <dbReference type="Proteomes" id="UP000318148"/>
    </source>
</evidence>
<dbReference type="CDD" id="cd06558">
    <property type="entry name" value="crotonase-like"/>
    <property type="match status" value="1"/>
</dbReference>
<dbReference type="PANTHER" id="PTHR43684">
    <property type="match status" value="1"/>
</dbReference>
<evidence type="ECO:0000256" key="1">
    <source>
        <dbReference type="ARBA" id="ARBA00005254"/>
    </source>
</evidence>
<dbReference type="Gene3D" id="3.90.226.10">
    <property type="entry name" value="2-enoyl-CoA Hydratase, Chain A, domain 1"/>
    <property type="match status" value="1"/>
</dbReference>
<comment type="caution">
    <text evidence="2">The sequence shown here is derived from an EMBL/GenBank/DDBJ whole genome shotgun (WGS) entry which is preliminary data.</text>
</comment>
<dbReference type="InterPro" id="IPR029045">
    <property type="entry name" value="ClpP/crotonase-like_dom_sf"/>
</dbReference>
<organism evidence="2 3">
    <name type="scientific">SAR92 clade bacterium</name>
    <dbReference type="NCBI Taxonomy" id="2315479"/>
    <lineage>
        <taxon>Bacteria</taxon>
        <taxon>Pseudomonadati</taxon>
        <taxon>Pseudomonadota</taxon>
        <taxon>Gammaproteobacteria</taxon>
        <taxon>Cellvibrionales</taxon>
        <taxon>Porticoccaceae</taxon>
        <taxon>SAR92 clade</taxon>
    </lineage>
</organism>
<gene>
    <name evidence="2" type="ORF">EVB02_04060</name>
</gene>
<protein>
    <submittedName>
        <fullName evidence="2">Enoyl-CoA hydratase</fullName>
        <ecNumber evidence="2">4.2.1.17</ecNumber>
    </submittedName>
</protein>